<dbReference type="FunFam" id="1.10.150.390:FF:000002">
    <property type="entry name" value="DNA-directed RNA polymerase subunit beta"/>
    <property type="match status" value="1"/>
</dbReference>
<dbReference type="InterPro" id="IPR044893">
    <property type="entry name" value="RNA_pol_Rpb1_clamp_domain"/>
</dbReference>
<evidence type="ECO:0000256" key="12">
    <source>
        <dbReference type="RuleBase" id="RU004279"/>
    </source>
</evidence>
<dbReference type="InterPro" id="IPR007080">
    <property type="entry name" value="RNA_pol_Rpb1_1"/>
</dbReference>
<evidence type="ECO:0000256" key="3">
    <source>
        <dbReference type="ARBA" id="ARBA00022478"/>
    </source>
</evidence>
<evidence type="ECO:0000256" key="8">
    <source>
        <dbReference type="ARBA" id="ARBA00022842"/>
    </source>
</evidence>
<dbReference type="Gene3D" id="2.40.40.20">
    <property type="match status" value="1"/>
</dbReference>
<feature type="binding site" evidence="11">
    <location>
        <position position="1087"/>
    </location>
    <ligand>
        <name>Zn(2+)</name>
        <dbReference type="ChEBI" id="CHEBI:29105"/>
        <label>2</label>
    </ligand>
</feature>
<dbReference type="Gene3D" id="1.10.132.30">
    <property type="match status" value="1"/>
</dbReference>
<feature type="binding site" evidence="11">
    <location>
        <position position="857"/>
    </location>
    <ligand>
        <name>Zn(2+)</name>
        <dbReference type="ChEBI" id="CHEBI:29105"/>
        <label>2</label>
    </ligand>
</feature>
<keyword evidence="8 11" id="KW-0460">Magnesium</keyword>
<protein>
    <recommendedName>
        <fullName evidence="11">DNA-directed RNA polymerase subunit beta'</fullName>
        <shortName evidence="11">RNAP subunit beta'</shortName>
        <ecNumber evidence="11">2.7.7.6</ecNumber>
    </recommendedName>
    <alternativeName>
        <fullName evidence="11">RNA polymerase subunit beta'</fullName>
    </alternativeName>
    <alternativeName>
        <fullName evidence="11">Transcriptase subunit beta'</fullName>
    </alternativeName>
</protein>
<dbReference type="HAMAP" id="MF_01322">
    <property type="entry name" value="RNApol_bact_RpoC"/>
    <property type="match status" value="1"/>
</dbReference>
<keyword evidence="7 11" id="KW-0862">Zinc</keyword>
<dbReference type="EC" id="2.7.7.6" evidence="11"/>
<dbReference type="Gene3D" id="1.10.40.90">
    <property type="match status" value="1"/>
</dbReference>
<organism evidence="14 15">
    <name type="scientific">Veillonella criceti</name>
    <dbReference type="NCBI Taxonomy" id="103891"/>
    <lineage>
        <taxon>Bacteria</taxon>
        <taxon>Bacillati</taxon>
        <taxon>Bacillota</taxon>
        <taxon>Negativicutes</taxon>
        <taxon>Veillonellales</taxon>
        <taxon>Veillonellaceae</taxon>
        <taxon>Veillonella</taxon>
    </lineage>
</organism>
<feature type="binding site" evidence="11">
    <location>
        <position position="1097"/>
    </location>
    <ligand>
        <name>Zn(2+)</name>
        <dbReference type="ChEBI" id="CHEBI:29105"/>
        <label>2</label>
    </ligand>
</feature>
<keyword evidence="15" id="KW-1185">Reference proteome</keyword>
<feature type="binding site" evidence="11">
    <location>
        <position position="1094"/>
    </location>
    <ligand>
        <name>Zn(2+)</name>
        <dbReference type="ChEBI" id="CHEBI:29105"/>
        <label>2</label>
    </ligand>
</feature>
<dbReference type="Pfam" id="PF04997">
    <property type="entry name" value="RNA_pol_Rpb1_1"/>
    <property type="match status" value="1"/>
</dbReference>
<reference evidence="14 15" key="1">
    <citation type="submission" date="2018-06" db="EMBL/GenBank/DDBJ databases">
        <authorList>
            <consortium name="Pathogen Informatics"/>
            <person name="Doyle S."/>
        </authorList>
    </citation>
    <scope>NUCLEOTIDE SEQUENCE [LARGE SCALE GENOMIC DNA]</scope>
    <source>
        <strain evidence="14 15">NCTC12020</strain>
    </source>
</reference>
<dbReference type="Gene3D" id="4.10.860.120">
    <property type="entry name" value="RNA polymerase II, clamp domain"/>
    <property type="match status" value="1"/>
</dbReference>
<dbReference type="InterPro" id="IPR045867">
    <property type="entry name" value="DNA-dir_RpoC_beta_prime"/>
</dbReference>
<dbReference type="InterPro" id="IPR007066">
    <property type="entry name" value="RNA_pol_Rpb1_3"/>
</dbReference>
<feature type="binding site" evidence="11">
    <location>
        <position position="78"/>
    </location>
    <ligand>
        <name>Zn(2+)</name>
        <dbReference type="ChEBI" id="CHEBI:29105"/>
        <label>1</label>
    </ligand>
</feature>
<dbReference type="Gene3D" id="2.40.50.100">
    <property type="match status" value="1"/>
</dbReference>
<dbReference type="InterPro" id="IPR007083">
    <property type="entry name" value="RNA_pol_Rpb1_4"/>
</dbReference>
<dbReference type="EMBL" id="UHIO01000001">
    <property type="protein sequence ID" value="SUP44521.1"/>
    <property type="molecule type" value="Genomic_DNA"/>
</dbReference>
<dbReference type="Gene3D" id="1.10.1790.20">
    <property type="match status" value="1"/>
</dbReference>
<dbReference type="SMART" id="SM00663">
    <property type="entry name" value="RPOLA_N"/>
    <property type="match status" value="1"/>
</dbReference>
<comment type="subunit">
    <text evidence="11">The RNAP catalytic core consists of 2 alpha, 1 beta, 1 beta' and 1 omega subunit. When a sigma factor is associated with the core the holoenzyme is formed, which can initiate transcription.</text>
</comment>
<feature type="binding site" evidence="11">
    <location>
        <position position="520"/>
    </location>
    <ligand>
        <name>Mg(2+)</name>
        <dbReference type="ChEBI" id="CHEBI:18420"/>
    </ligand>
</feature>
<feature type="binding site" evidence="11">
    <location>
        <position position="522"/>
    </location>
    <ligand>
        <name>Mg(2+)</name>
        <dbReference type="ChEBI" id="CHEBI:18420"/>
    </ligand>
</feature>
<keyword evidence="5 11" id="KW-0548">Nucleotidyltransferase</keyword>
<comment type="catalytic activity">
    <reaction evidence="10 11 12">
        <text>RNA(n) + a ribonucleoside 5'-triphosphate = RNA(n+1) + diphosphate</text>
        <dbReference type="Rhea" id="RHEA:21248"/>
        <dbReference type="Rhea" id="RHEA-COMP:14527"/>
        <dbReference type="Rhea" id="RHEA-COMP:17342"/>
        <dbReference type="ChEBI" id="CHEBI:33019"/>
        <dbReference type="ChEBI" id="CHEBI:61557"/>
        <dbReference type="ChEBI" id="CHEBI:140395"/>
        <dbReference type="EC" id="2.7.7.6"/>
    </reaction>
</comment>
<keyword evidence="3 11" id="KW-0240">DNA-directed RNA polymerase</keyword>
<dbReference type="PANTHER" id="PTHR19376:SF54">
    <property type="entry name" value="DNA-DIRECTED RNA POLYMERASE SUBUNIT BETA"/>
    <property type="match status" value="1"/>
</dbReference>
<feature type="binding site" evidence="11">
    <location>
        <position position="60"/>
    </location>
    <ligand>
        <name>Zn(2+)</name>
        <dbReference type="ChEBI" id="CHEBI:29105"/>
        <label>1</label>
    </ligand>
</feature>
<dbReference type="SUPFAM" id="SSF64484">
    <property type="entry name" value="beta and beta-prime subunits of DNA dependent RNA-polymerase"/>
    <property type="match status" value="2"/>
</dbReference>
<dbReference type="PANTHER" id="PTHR19376">
    <property type="entry name" value="DNA-DIRECTED RNA POLYMERASE"/>
    <property type="match status" value="1"/>
</dbReference>
<dbReference type="GO" id="GO:0008270">
    <property type="term" value="F:zinc ion binding"/>
    <property type="evidence" value="ECO:0007669"/>
    <property type="project" value="UniProtKB-UniRule"/>
</dbReference>
<dbReference type="Gene3D" id="1.10.274.100">
    <property type="entry name" value="RNA polymerase Rpb1, domain 3"/>
    <property type="match status" value="2"/>
</dbReference>
<dbReference type="InterPro" id="IPR012754">
    <property type="entry name" value="DNA-dir_RpoC_beta_prime_bact"/>
</dbReference>
<dbReference type="InterPro" id="IPR042102">
    <property type="entry name" value="RNA_pol_Rpb1_3_sf"/>
</dbReference>
<feature type="binding site" evidence="11">
    <location>
        <position position="62"/>
    </location>
    <ligand>
        <name>Zn(2+)</name>
        <dbReference type="ChEBI" id="CHEBI:29105"/>
        <label>1</label>
    </ligand>
</feature>
<gene>
    <name evidence="11 14" type="primary">rpoC</name>
    <name evidence="14" type="ORF">NCTC12020_01700</name>
</gene>
<dbReference type="GO" id="GO:0006351">
    <property type="term" value="P:DNA-templated transcription"/>
    <property type="evidence" value="ECO:0007669"/>
    <property type="project" value="UniProtKB-UniRule"/>
</dbReference>
<evidence type="ECO:0000256" key="2">
    <source>
        <dbReference type="ARBA" id="ARBA00006460"/>
    </source>
</evidence>
<comment type="cofactor">
    <cofactor evidence="11">
        <name>Mg(2+)</name>
        <dbReference type="ChEBI" id="CHEBI:18420"/>
    </cofactor>
    <text evidence="11">Binds 1 Mg(2+) ion per subunit.</text>
</comment>
<dbReference type="Pfam" id="PF04998">
    <property type="entry name" value="RNA_pol_Rpb1_5"/>
    <property type="match status" value="1"/>
</dbReference>
<keyword evidence="4 11" id="KW-0808">Transferase</keyword>
<dbReference type="InterPro" id="IPR006592">
    <property type="entry name" value="RNA_pol_N"/>
</dbReference>
<evidence type="ECO:0000259" key="13">
    <source>
        <dbReference type="SMART" id="SM00663"/>
    </source>
</evidence>
<dbReference type="NCBIfam" id="TIGR02386">
    <property type="entry name" value="rpoC_TIGR"/>
    <property type="match status" value="1"/>
</dbReference>
<dbReference type="CDD" id="cd01609">
    <property type="entry name" value="RNAP_beta'_N"/>
    <property type="match status" value="1"/>
</dbReference>
<evidence type="ECO:0000313" key="14">
    <source>
        <dbReference type="EMBL" id="SUP44521.1"/>
    </source>
</evidence>
<evidence type="ECO:0000313" key="15">
    <source>
        <dbReference type="Proteomes" id="UP000255367"/>
    </source>
</evidence>
<dbReference type="OrthoDB" id="9815296at2"/>
<sequence length="1403" mass="157462">MLDVNEFDSMRIGLASPDQILEWSYGEVKKPETINYRTLKPERDGLFCERIFGPTKDWECHCGKYKRIRHKGVVCDKCGVEVTRSKVRRERMGHIVLATPVSHIWYFKGIPSRMGLILDVSPRSLERVLYFAAYIVVDPGNTPLMKRQLLSETEFREYEAQFNEDDYKINGKQVEIETVAQRRERLAVITEAKRKLAANEALKANTEIPEEEKEYEELTREERYELGAAEDVEFVCVDMGAEAIKALLSELDLESLNVELRSELETATGQRKIRAVRRLEVVEAFRQSGNKPEWMIMDVVPVIPPELRPMVQLDGGRFATSDLNDLYRRVINRNNRLKRLLDLGAPDIIVRNEKRMLQEAVDALIDNGRRGRPVTGPGNRPLKSLSDMLKGKQGRFRQNLLGKRVDYSGRSVIVVGPELKMHQCGLPKEMALELFKPFVMKRLVERQQASNIKAAKRQVERIGPGVWEALEEVIKEHPVLLNRAPTLHRLGIQAFEPILWEGRAIKLHPLVCTAFNADFDGDQMACHLPLSVEAQSEARTLMLSSHNILSTKDGKPVAVPSQDMILGTYYLTVVRQHTKEKAKYFANYDEVMLAYDSGIIGLQDILYIREEGYGRVETTAGRLIFNNALYPELRQYELQDDGHYTLGRVMDKKMVGKLVDQCFQLFGNEKTAELLDRVKSLGYSYARRAGMTIAIADIKVPTEKAEILQKADEDVDKVSRNYRRGYMSEDERYRKTIQLWTQATEDVTDAMMDTMMRDQEGFNPVYMMAISGARGNKQQIRQLAGMRGLMADPSGRIIDLPIKANFKEGLTVLDYFTSSHGARKGLADTALRTADSGYLTRRLVDVSQDVIVREEDCDVVGIDLVRERARLASSTRQALALLKDKLIGRVLDKDVVDTATGEVVLTSETVLTQADLDALADHKITDIDLRGAHLGSDSDINHTNLVQKISLGETDEGIRQTLRETMVQNMLGKDTVNAVVDSEGNEVFPAHSALTEEGIEAILDSDVKEVQVRNNDIHGIEVEAIVEGQGIIEPLKDRIIGRTAAEELINKETGEVIVPLNGEITEELADEVVKHYETVKIRSVLTCRSPYGVCMKCYGRDLGTGNQVQVGEAVGIIAAQSIGEPGTQLTMRTFHTGGVAGDDITQGLPRVEELFEARRPKRHAIISEVEGTVRVVPNDNKKGTNTIFVTDKEGVEFDYLIPYGARIIVRDGDFVKLGARLTEGSINPHDIMRVMGTEATQRYLVYEVQKVYKSQGVEINDKHIEVIVRQMLHKVKVEEVGDADLLPGDPIDVNTFEEENRRLILNGKQPATGKRILLGITKAALATDSFLSAASFQETTRVLTDAAIKGKIDPLLGLKENVIIGKLIPAGTGMSRYRKIKVVKKDPQVETIDPMDAVVSEDE</sequence>
<evidence type="ECO:0000256" key="10">
    <source>
        <dbReference type="ARBA" id="ARBA00048552"/>
    </source>
</evidence>
<dbReference type="FunFam" id="4.10.860.120:FF:000001">
    <property type="entry name" value="DNA-directed RNA polymerase subunit beta"/>
    <property type="match status" value="1"/>
</dbReference>
<dbReference type="Proteomes" id="UP000255367">
    <property type="component" value="Unassembled WGS sequence"/>
</dbReference>
<feature type="domain" description="RNA polymerase N-terminal" evidence="13">
    <location>
        <begin position="293"/>
        <end position="572"/>
    </location>
</feature>
<dbReference type="Pfam" id="PF00623">
    <property type="entry name" value="RNA_pol_Rpb1_2"/>
    <property type="match status" value="1"/>
</dbReference>
<dbReference type="Pfam" id="PF04983">
    <property type="entry name" value="RNA_pol_Rpb1_3"/>
    <property type="match status" value="1"/>
</dbReference>
<feature type="binding site" evidence="11">
    <location>
        <position position="75"/>
    </location>
    <ligand>
        <name>Zn(2+)</name>
        <dbReference type="ChEBI" id="CHEBI:29105"/>
        <label>1</label>
    </ligand>
</feature>
<dbReference type="GO" id="GO:0000287">
    <property type="term" value="F:magnesium ion binding"/>
    <property type="evidence" value="ECO:0007669"/>
    <property type="project" value="UniProtKB-UniRule"/>
</dbReference>
<name>A0A380NM55_9FIRM</name>
<dbReference type="Gene3D" id="1.10.150.390">
    <property type="match status" value="1"/>
</dbReference>
<accession>A0A380NM55</accession>
<evidence type="ECO:0000256" key="4">
    <source>
        <dbReference type="ARBA" id="ARBA00022679"/>
    </source>
</evidence>
<dbReference type="CDD" id="cd02655">
    <property type="entry name" value="RNAP_beta'_C"/>
    <property type="match status" value="1"/>
</dbReference>
<dbReference type="InterPro" id="IPR007081">
    <property type="entry name" value="RNA_pol_Rpb1_5"/>
</dbReference>
<keyword evidence="9 11" id="KW-0804">Transcription</keyword>
<dbReference type="GO" id="GO:0000428">
    <property type="term" value="C:DNA-directed RNA polymerase complex"/>
    <property type="evidence" value="ECO:0007669"/>
    <property type="project" value="UniProtKB-KW"/>
</dbReference>
<evidence type="ECO:0000256" key="5">
    <source>
        <dbReference type="ARBA" id="ARBA00022695"/>
    </source>
</evidence>
<keyword evidence="6 11" id="KW-0479">Metal-binding</keyword>
<evidence type="ECO:0000256" key="6">
    <source>
        <dbReference type="ARBA" id="ARBA00022723"/>
    </source>
</evidence>
<dbReference type="RefSeq" id="WP_115310801.1">
    <property type="nucleotide sequence ID" value="NZ_UHIO01000001.1"/>
</dbReference>
<proteinExistence type="inferred from homology"/>
<evidence type="ECO:0000256" key="7">
    <source>
        <dbReference type="ARBA" id="ARBA00022833"/>
    </source>
</evidence>
<evidence type="ECO:0000256" key="9">
    <source>
        <dbReference type="ARBA" id="ARBA00023163"/>
    </source>
</evidence>
<dbReference type="GO" id="GO:0003677">
    <property type="term" value="F:DNA binding"/>
    <property type="evidence" value="ECO:0007669"/>
    <property type="project" value="UniProtKB-UniRule"/>
</dbReference>
<comment type="similarity">
    <text evidence="2 11 12">Belongs to the RNA polymerase beta' chain family.</text>
</comment>
<evidence type="ECO:0000256" key="11">
    <source>
        <dbReference type="HAMAP-Rule" id="MF_01322"/>
    </source>
</evidence>
<comment type="cofactor">
    <cofactor evidence="11">
        <name>Zn(2+)</name>
        <dbReference type="ChEBI" id="CHEBI:29105"/>
    </cofactor>
    <text evidence="11">Binds 2 Zn(2+) ions per subunit.</text>
</comment>
<dbReference type="Pfam" id="PF05000">
    <property type="entry name" value="RNA_pol_Rpb1_4"/>
    <property type="match status" value="1"/>
</dbReference>
<feature type="binding site" evidence="11">
    <location>
        <position position="518"/>
    </location>
    <ligand>
        <name>Mg(2+)</name>
        <dbReference type="ChEBI" id="CHEBI:18420"/>
    </ligand>
</feature>
<comment type="function">
    <text evidence="1 11 12">DNA-dependent RNA polymerase catalyzes the transcription of DNA into RNA using the four ribonucleoside triphosphates as substrates.</text>
</comment>
<dbReference type="InterPro" id="IPR000722">
    <property type="entry name" value="RNA_pol_asu"/>
</dbReference>
<dbReference type="GO" id="GO:0003899">
    <property type="term" value="F:DNA-directed RNA polymerase activity"/>
    <property type="evidence" value="ECO:0007669"/>
    <property type="project" value="UniProtKB-UniRule"/>
</dbReference>
<evidence type="ECO:0000256" key="1">
    <source>
        <dbReference type="ARBA" id="ARBA00004026"/>
    </source>
</evidence>
<dbReference type="InterPro" id="IPR038120">
    <property type="entry name" value="Rpb1_funnel_sf"/>
</dbReference>